<dbReference type="SUPFAM" id="SSF46689">
    <property type="entry name" value="Homeodomain-like"/>
    <property type="match status" value="1"/>
</dbReference>
<keyword evidence="3" id="KW-1185">Reference proteome</keyword>
<protein>
    <recommendedName>
        <fullName evidence="4">Myb-like domain-containing protein</fullName>
    </recommendedName>
</protein>
<reference evidence="2 3" key="1">
    <citation type="journal article" date="2013" name="PLoS Genet.">
        <title>Distinctive expansion of potential virulence genes in the genome of the oomycete fish pathogen Saprolegnia parasitica.</title>
        <authorList>
            <person name="Jiang R.H."/>
            <person name="de Bruijn I."/>
            <person name="Haas B.J."/>
            <person name="Belmonte R."/>
            <person name="Lobach L."/>
            <person name="Christie J."/>
            <person name="van den Ackerveken G."/>
            <person name="Bottin A."/>
            <person name="Bulone V."/>
            <person name="Diaz-Moreno S.M."/>
            <person name="Dumas B."/>
            <person name="Fan L."/>
            <person name="Gaulin E."/>
            <person name="Govers F."/>
            <person name="Grenville-Briggs L.J."/>
            <person name="Horner N.R."/>
            <person name="Levin J.Z."/>
            <person name="Mammella M."/>
            <person name="Meijer H.J."/>
            <person name="Morris P."/>
            <person name="Nusbaum C."/>
            <person name="Oome S."/>
            <person name="Phillips A.J."/>
            <person name="van Rooyen D."/>
            <person name="Rzeszutek E."/>
            <person name="Saraiva M."/>
            <person name="Secombes C.J."/>
            <person name="Seidl M.F."/>
            <person name="Snel B."/>
            <person name="Stassen J.H."/>
            <person name="Sykes S."/>
            <person name="Tripathy S."/>
            <person name="van den Berg H."/>
            <person name="Vega-Arreguin J.C."/>
            <person name="Wawra S."/>
            <person name="Young S.K."/>
            <person name="Zeng Q."/>
            <person name="Dieguez-Uribeondo J."/>
            <person name="Russ C."/>
            <person name="Tyler B.M."/>
            <person name="van West P."/>
        </authorList>
    </citation>
    <scope>NUCLEOTIDE SEQUENCE [LARGE SCALE GENOMIC DNA]</scope>
    <source>
        <strain evidence="2 3">CBS 223.65</strain>
    </source>
</reference>
<evidence type="ECO:0008006" key="4">
    <source>
        <dbReference type="Google" id="ProtNLM"/>
    </source>
</evidence>
<proteinExistence type="predicted"/>
<dbReference type="EMBL" id="KK583229">
    <property type="protein sequence ID" value="KDO25772.1"/>
    <property type="molecule type" value="Genomic_DNA"/>
</dbReference>
<evidence type="ECO:0000313" key="2">
    <source>
        <dbReference type="EMBL" id="KDO25772.1"/>
    </source>
</evidence>
<organism evidence="2 3">
    <name type="scientific">Saprolegnia parasitica (strain CBS 223.65)</name>
    <dbReference type="NCBI Taxonomy" id="695850"/>
    <lineage>
        <taxon>Eukaryota</taxon>
        <taxon>Sar</taxon>
        <taxon>Stramenopiles</taxon>
        <taxon>Oomycota</taxon>
        <taxon>Saprolegniomycetes</taxon>
        <taxon>Saprolegniales</taxon>
        <taxon>Saprolegniaceae</taxon>
        <taxon>Saprolegnia</taxon>
    </lineage>
</organism>
<gene>
    <name evidence="2" type="ORF">SPRG_09068</name>
</gene>
<accession>A0A067CG42</accession>
<dbReference type="InterPro" id="IPR009057">
    <property type="entry name" value="Homeodomain-like_sf"/>
</dbReference>
<dbReference type="RefSeq" id="XP_012203577.1">
    <property type="nucleotide sequence ID" value="XM_012348187.1"/>
</dbReference>
<dbReference type="Proteomes" id="UP000030745">
    <property type="component" value="Unassembled WGS sequence"/>
</dbReference>
<feature type="region of interest" description="Disordered" evidence="1">
    <location>
        <begin position="124"/>
        <end position="145"/>
    </location>
</feature>
<dbReference type="GeneID" id="24131265"/>
<name>A0A067CG42_SAPPC</name>
<evidence type="ECO:0000313" key="3">
    <source>
        <dbReference type="Proteomes" id="UP000030745"/>
    </source>
</evidence>
<dbReference type="AlphaFoldDB" id="A0A067CG42"/>
<dbReference type="KEGG" id="spar:SPRG_09068"/>
<sequence>MPWRAVAEGLELRTAAGVRQRFLSLEPPRTGSWSECEIRWLRYAIFVAGGLYRKWILVARIVGTRNYRQATSKWADMKAKGTAAVLTSMPAKPTEEQTKAIEELLSKTNSAVGMLASSDVYATYTSSSPDDDSEEPASDRSEPELPLLNLDTLFDGTGSISMHDAMSREPHAPEVECSETTMLLSAAIQDLLDNRDLWRWMQAQAASIQV</sequence>
<evidence type="ECO:0000256" key="1">
    <source>
        <dbReference type="SAM" id="MobiDB-lite"/>
    </source>
</evidence>
<dbReference type="VEuPathDB" id="FungiDB:SPRG_09068"/>